<evidence type="ECO:0000256" key="1">
    <source>
        <dbReference type="SAM" id="MobiDB-lite"/>
    </source>
</evidence>
<dbReference type="Proteomes" id="UP001301731">
    <property type="component" value="Chromosome"/>
</dbReference>
<keyword evidence="3" id="KW-1185">Reference proteome</keyword>
<feature type="region of interest" description="Disordered" evidence="1">
    <location>
        <begin position="1"/>
        <end position="24"/>
    </location>
</feature>
<reference evidence="2 3" key="1">
    <citation type="submission" date="2023-10" db="EMBL/GenBank/DDBJ databases">
        <title>The genome sequence of Streptomyces sp. HUAS YS2.</title>
        <authorList>
            <person name="Mo P."/>
        </authorList>
    </citation>
    <scope>NUCLEOTIDE SEQUENCE [LARGE SCALE GENOMIC DNA]</scope>
    <source>
        <strain evidence="2 3">HUAS YS2</strain>
    </source>
</reference>
<name>A0ABZ0M2N5_9ACTN</name>
<dbReference type="RefSeq" id="WP_318108893.1">
    <property type="nucleotide sequence ID" value="NZ_CP137573.1"/>
</dbReference>
<evidence type="ECO:0008006" key="4">
    <source>
        <dbReference type="Google" id="ProtNLM"/>
    </source>
</evidence>
<organism evidence="2 3">
    <name type="scientific">Streptomyces solicathayae</name>
    <dbReference type="NCBI Taxonomy" id="3081768"/>
    <lineage>
        <taxon>Bacteria</taxon>
        <taxon>Bacillati</taxon>
        <taxon>Actinomycetota</taxon>
        <taxon>Actinomycetes</taxon>
        <taxon>Kitasatosporales</taxon>
        <taxon>Streptomycetaceae</taxon>
        <taxon>Streptomyces</taxon>
    </lineage>
</organism>
<gene>
    <name evidence="2" type="ORF">R2D22_33470</name>
</gene>
<evidence type="ECO:0000313" key="3">
    <source>
        <dbReference type="Proteomes" id="UP001301731"/>
    </source>
</evidence>
<accession>A0ABZ0M2N5</accession>
<proteinExistence type="predicted"/>
<dbReference type="EMBL" id="CP137573">
    <property type="protein sequence ID" value="WOX26032.1"/>
    <property type="molecule type" value="Genomic_DNA"/>
</dbReference>
<sequence length="65" mass="6708">MATTLVSAAARPGTVSRRNGFERTPLKQRVSVLSGGHTSASLDRILPADAPEGASQVEAAFQSAL</sequence>
<protein>
    <recommendedName>
        <fullName evidence="4">FXSXX-COOH protein</fullName>
    </recommendedName>
</protein>
<evidence type="ECO:0000313" key="2">
    <source>
        <dbReference type="EMBL" id="WOX26032.1"/>
    </source>
</evidence>